<organism evidence="3 4">
    <name type="scientific">Phanerochaete sordida</name>
    <dbReference type="NCBI Taxonomy" id="48140"/>
    <lineage>
        <taxon>Eukaryota</taxon>
        <taxon>Fungi</taxon>
        <taxon>Dikarya</taxon>
        <taxon>Basidiomycota</taxon>
        <taxon>Agaricomycotina</taxon>
        <taxon>Agaricomycetes</taxon>
        <taxon>Polyporales</taxon>
        <taxon>Phanerochaetaceae</taxon>
        <taxon>Phanerochaete</taxon>
    </lineage>
</organism>
<evidence type="ECO:0000256" key="2">
    <source>
        <dbReference type="ARBA" id="ARBA00023239"/>
    </source>
</evidence>
<name>A0A9P3LJS4_9APHY</name>
<evidence type="ECO:0000313" key="3">
    <source>
        <dbReference type="EMBL" id="GJE96507.1"/>
    </source>
</evidence>
<dbReference type="GO" id="GO:0016838">
    <property type="term" value="F:carbon-oxygen lyase activity, acting on phosphates"/>
    <property type="evidence" value="ECO:0007669"/>
    <property type="project" value="InterPro"/>
</dbReference>
<dbReference type="SFLD" id="SFLDS00005">
    <property type="entry name" value="Isoprenoid_Synthase_Type_I"/>
    <property type="match status" value="1"/>
</dbReference>
<accession>A0A9P3LJS4</accession>
<dbReference type="SUPFAM" id="SSF48576">
    <property type="entry name" value="Terpenoid synthases"/>
    <property type="match status" value="1"/>
</dbReference>
<dbReference type="InterPro" id="IPR024652">
    <property type="entry name" value="Trichodiene_synth"/>
</dbReference>
<dbReference type="Proteomes" id="UP000703269">
    <property type="component" value="Unassembled WGS sequence"/>
</dbReference>
<dbReference type="SFLD" id="SFLDG01021">
    <property type="entry name" value="Trichodiene_Synthase_Like"/>
    <property type="match status" value="1"/>
</dbReference>
<dbReference type="OrthoDB" id="2998174at2759"/>
<reference evidence="3 4" key="1">
    <citation type="submission" date="2021-08" db="EMBL/GenBank/DDBJ databases">
        <title>Draft Genome Sequence of Phanerochaete sordida strain YK-624.</title>
        <authorList>
            <person name="Mori T."/>
            <person name="Dohra H."/>
            <person name="Suzuki T."/>
            <person name="Kawagishi H."/>
            <person name="Hirai H."/>
        </authorList>
    </citation>
    <scope>NUCLEOTIDE SEQUENCE [LARGE SCALE GENOMIC DNA]</scope>
    <source>
        <strain evidence="3 4">YK-624</strain>
    </source>
</reference>
<dbReference type="EMBL" id="BPQB01000060">
    <property type="protein sequence ID" value="GJE96507.1"/>
    <property type="molecule type" value="Genomic_DNA"/>
</dbReference>
<keyword evidence="4" id="KW-1185">Reference proteome</keyword>
<comment type="similarity">
    <text evidence="1">Belongs to the trichodiene synthase family.</text>
</comment>
<dbReference type="Pfam" id="PF06330">
    <property type="entry name" value="TRI5"/>
    <property type="match status" value="1"/>
</dbReference>
<sequence length="305" mass="33840">MQLDFARDIVNSLLARTGIRVDATLPPQHVVVDAHVRAVIACWDIGNVSPARLERHMATGITMSAITYGHTALETQKLIALYTGCVICIDDDEVDAEALAQFAVRLQAGQRQLHPLLDRLAELLARMPEFFCGYAATAILADTINFVNSTLFEGELEGMRLRPAAVQYPPYKRARNGLGDAYAAFIWDKFVFPDLSTFIQALPDTTTIIFNANDILSFYKEELSGDTKNFVHDCAHITSRDAHSFVRELLEGLVAAVHAVRGILDGEKERDAWERWLTGYISFHILTPRYRLADLIDSGAEGCGA</sequence>
<evidence type="ECO:0000256" key="1">
    <source>
        <dbReference type="ARBA" id="ARBA00007946"/>
    </source>
</evidence>
<comment type="caution">
    <text evidence="3">The sequence shown here is derived from an EMBL/GenBank/DDBJ whole genome shotgun (WGS) entry which is preliminary data.</text>
</comment>
<dbReference type="AlphaFoldDB" id="A0A9P3LJS4"/>
<evidence type="ECO:0000313" key="4">
    <source>
        <dbReference type="Proteomes" id="UP000703269"/>
    </source>
</evidence>
<gene>
    <name evidence="3" type="ORF">PsYK624_127040</name>
</gene>
<protein>
    <recommendedName>
        <fullName evidence="5">Terpenoid synthase</fullName>
    </recommendedName>
</protein>
<proteinExistence type="inferred from homology"/>
<keyword evidence="2" id="KW-0456">Lyase</keyword>
<dbReference type="InterPro" id="IPR008949">
    <property type="entry name" value="Isoprenoid_synthase_dom_sf"/>
</dbReference>
<dbReference type="Gene3D" id="1.10.600.10">
    <property type="entry name" value="Farnesyl Diphosphate Synthase"/>
    <property type="match status" value="1"/>
</dbReference>
<evidence type="ECO:0008006" key="5">
    <source>
        <dbReference type="Google" id="ProtNLM"/>
    </source>
</evidence>